<evidence type="ECO:0000256" key="1">
    <source>
        <dbReference type="ARBA" id="ARBA00004496"/>
    </source>
</evidence>
<dbReference type="Gene3D" id="3.40.50.1820">
    <property type="entry name" value="alpha/beta hydrolase"/>
    <property type="match status" value="1"/>
</dbReference>
<dbReference type="PANTHER" id="PTHR16290">
    <property type="entry name" value="TRANSCRIPTION FACTOR SMIF DECAPPING ENZYME DCP1"/>
    <property type="match status" value="1"/>
</dbReference>
<organism evidence="4 5">
    <name type="scientific">Brassica rapa subsp. trilocularis</name>
    <dbReference type="NCBI Taxonomy" id="1813537"/>
    <lineage>
        <taxon>Eukaryota</taxon>
        <taxon>Viridiplantae</taxon>
        <taxon>Streptophyta</taxon>
        <taxon>Embryophyta</taxon>
        <taxon>Tracheophyta</taxon>
        <taxon>Spermatophyta</taxon>
        <taxon>Magnoliopsida</taxon>
        <taxon>eudicotyledons</taxon>
        <taxon>Gunneridae</taxon>
        <taxon>Pentapetalae</taxon>
        <taxon>rosids</taxon>
        <taxon>malvids</taxon>
        <taxon>Brassicales</taxon>
        <taxon>Brassicaceae</taxon>
        <taxon>Brassiceae</taxon>
        <taxon>Brassica</taxon>
    </lineage>
</organism>
<dbReference type="InterPro" id="IPR011993">
    <property type="entry name" value="PH-like_dom_sf"/>
</dbReference>
<dbReference type="Pfam" id="PF06058">
    <property type="entry name" value="DCP1"/>
    <property type="match status" value="1"/>
</dbReference>
<dbReference type="Gene3D" id="2.30.29.30">
    <property type="entry name" value="Pleckstrin-homology domain (PH domain)/Phosphotyrosine-binding domain (PTB)"/>
    <property type="match status" value="1"/>
</dbReference>
<dbReference type="CDD" id="cd13182">
    <property type="entry name" value="EVH1-like_Dcp1"/>
    <property type="match status" value="1"/>
</dbReference>
<comment type="caution">
    <text evidence="4">The sequence shown here is derived from an EMBL/GenBank/DDBJ whole genome shotgun (WGS) entry which is preliminary data.</text>
</comment>
<name>A0ABQ7LX10_BRACM</name>
<evidence type="ECO:0008006" key="6">
    <source>
        <dbReference type="Google" id="ProtNLM"/>
    </source>
</evidence>
<evidence type="ECO:0000256" key="2">
    <source>
        <dbReference type="ARBA" id="ARBA00008778"/>
    </source>
</evidence>
<reference evidence="4 5" key="1">
    <citation type="submission" date="2021-03" db="EMBL/GenBank/DDBJ databases">
        <authorList>
            <person name="King G.J."/>
            <person name="Bancroft I."/>
            <person name="Baten A."/>
            <person name="Bloomfield J."/>
            <person name="Borpatragohain P."/>
            <person name="He Z."/>
            <person name="Irish N."/>
            <person name="Irwin J."/>
            <person name="Liu K."/>
            <person name="Mauleon R.P."/>
            <person name="Moore J."/>
            <person name="Morris R."/>
            <person name="Ostergaard L."/>
            <person name="Wang B."/>
            <person name="Wells R."/>
        </authorList>
    </citation>
    <scope>NUCLEOTIDE SEQUENCE [LARGE SCALE GENOMIC DNA]</scope>
    <source>
        <strain evidence="4">R-o-18</strain>
        <tissue evidence="4">Leaf</tissue>
    </source>
</reference>
<evidence type="ECO:0000256" key="3">
    <source>
        <dbReference type="ARBA" id="ARBA00022490"/>
    </source>
</evidence>
<dbReference type="EMBL" id="JADBGQ010000007">
    <property type="protein sequence ID" value="KAG5391098.1"/>
    <property type="molecule type" value="Genomic_DNA"/>
</dbReference>
<keyword evidence="5" id="KW-1185">Reference proteome</keyword>
<evidence type="ECO:0000313" key="4">
    <source>
        <dbReference type="EMBL" id="KAG5391098.1"/>
    </source>
</evidence>
<comment type="similarity">
    <text evidence="2">Belongs to the DCP1 family.</text>
</comment>
<sequence>MKTKTAKNRFVFLPDSRQVIFSSDLMGDSSENSKRVKLSDGRFLAYRESGVPKEEAKYKIILVHGFGSSKDMNFSASKKPDLDFVSQELIQELGVYLLFYDRSGYGESDSNAKRSLKSEVDDIVELADQLKIGQVLPNWIIMGSYPTWGCLKHIPRRLSGVAFVAPVVNYWWPSLPKNLIKENYMGGLIRWGLRISKLAPGLLHWLVIFTQKVLPSTSSVLESKQVYFSSHDMEVLKRTTGFPMFTKDKLRRRDVFDTLRDDFVACFGQWDFEPADLSITQESNVHIWHGKEDKVVPFQLQRCVLQKQPLINYHEIPQGGHLIVHYDGTCDAILRALGWRFSWKFKLLEESTSWILYLNGTRSIKDEDGTSIINLFPCYSSSPIFVNETFMMFQNGKLVPPNMHQYQNTTRLLNLKVLRRIDPFIEEILITAAHVTLYEFNVQKSEWSRKDVEGSLFVVKRNRQQPRFQFIVMNRRNTDNLVEDLLGEFEYEVQGPYLLYRNAAQEVNGIWFYNQSECEEVARLFNRLLIAYSKVNQKPNKPSSKREFEELEAVPTVSVMDGPLEPSLSGRDGAPNDPAFVNFFSSAMSLGNTTSGSASGPPYQTLVDTRQPHQPTISPAAAAPPQILSPPPLPSSSPLMPLFDNNPNRISSNKSNVHTDLVTPSSFFGPPPMMARPHLIPGSSMPSAPPLNLNNTTYYQQGPHGTPMLQPFPPPSLAPAPNGSFINRDKVKEALLALVQENEFIDMVTRALQNAHQP</sequence>
<gene>
    <name evidence="4" type="primary">A08p043950.1_BraROA</name>
    <name evidence="4" type="ORF">IGI04_032639</name>
</gene>
<accession>A0ABQ7LX10</accession>
<dbReference type="Proteomes" id="UP000823674">
    <property type="component" value="Chromosome A08"/>
</dbReference>
<comment type="subcellular location">
    <subcellularLocation>
        <location evidence="1">Cytoplasm</location>
    </subcellularLocation>
</comment>
<keyword evidence="3" id="KW-0963">Cytoplasm</keyword>
<dbReference type="SUPFAM" id="SSF50729">
    <property type="entry name" value="PH domain-like"/>
    <property type="match status" value="1"/>
</dbReference>
<dbReference type="PANTHER" id="PTHR16290:SF29">
    <property type="entry name" value="WH1 DOMAIN-CONTAINING PROTEIN"/>
    <property type="match status" value="1"/>
</dbReference>
<proteinExistence type="inferred from homology"/>
<dbReference type="InterPro" id="IPR010334">
    <property type="entry name" value="Dcp1"/>
</dbReference>
<protein>
    <recommendedName>
        <fullName evidence="6">Serine aminopeptidase S33 domain-containing protein</fullName>
    </recommendedName>
</protein>
<dbReference type="SUPFAM" id="SSF53474">
    <property type="entry name" value="alpha/beta-Hydrolases"/>
    <property type="match status" value="1"/>
</dbReference>
<evidence type="ECO:0000313" key="5">
    <source>
        <dbReference type="Proteomes" id="UP000823674"/>
    </source>
</evidence>
<dbReference type="InterPro" id="IPR029058">
    <property type="entry name" value="AB_hydrolase_fold"/>
</dbReference>